<evidence type="ECO:0008006" key="4">
    <source>
        <dbReference type="Google" id="ProtNLM"/>
    </source>
</evidence>
<evidence type="ECO:0000256" key="1">
    <source>
        <dbReference type="SAM" id="SignalP"/>
    </source>
</evidence>
<evidence type="ECO:0000313" key="2">
    <source>
        <dbReference type="EMBL" id="GBF95817.1"/>
    </source>
</evidence>
<protein>
    <recommendedName>
        <fullName evidence="4">Bowman-Birk serine protease inhibitors family domain-containing protein</fullName>
    </recommendedName>
</protein>
<accession>A0A2V0PF47</accession>
<organism evidence="2 3">
    <name type="scientific">Raphidocelis subcapitata</name>
    <dbReference type="NCBI Taxonomy" id="307507"/>
    <lineage>
        <taxon>Eukaryota</taxon>
        <taxon>Viridiplantae</taxon>
        <taxon>Chlorophyta</taxon>
        <taxon>core chlorophytes</taxon>
        <taxon>Chlorophyceae</taxon>
        <taxon>CS clade</taxon>
        <taxon>Sphaeropleales</taxon>
        <taxon>Selenastraceae</taxon>
        <taxon>Raphidocelis</taxon>
    </lineage>
</organism>
<dbReference type="Proteomes" id="UP000247498">
    <property type="component" value="Unassembled WGS sequence"/>
</dbReference>
<proteinExistence type="predicted"/>
<evidence type="ECO:0000313" key="3">
    <source>
        <dbReference type="Proteomes" id="UP000247498"/>
    </source>
</evidence>
<dbReference type="EMBL" id="BDRX01000070">
    <property type="protein sequence ID" value="GBF95817.1"/>
    <property type="molecule type" value="Genomic_DNA"/>
</dbReference>
<sequence length="100" mass="10040">MAARAKAALAAALALLLLLGAASAQSFTCQDVKALQNQCPTVCACVRQQAPNDPNTPNCDSICAACVNAARSCWDTAGAPLPPDCAKYQAQASVCLGGSG</sequence>
<reference evidence="2 3" key="1">
    <citation type="journal article" date="2018" name="Sci. Rep.">
        <title>Raphidocelis subcapitata (=Pseudokirchneriella subcapitata) provides an insight into genome evolution and environmental adaptations in the Sphaeropleales.</title>
        <authorList>
            <person name="Suzuki S."/>
            <person name="Yamaguchi H."/>
            <person name="Nakajima N."/>
            <person name="Kawachi M."/>
        </authorList>
    </citation>
    <scope>NUCLEOTIDE SEQUENCE [LARGE SCALE GENOMIC DNA]</scope>
    <source>
        <strain evidence="2 3">NIES-35</strain>
    </source>
</reference>
<keyword evidence="3" id="KW-1185">Reference proteome</keyword>
<name>A0A2V0PF47_9CHLO</name>
<feature type="signal peptide" evidence="1">
    <location>
        <begin position="1"/>
        <end position="24"/>
    </location>
</feature>
<feature type="chain" id="PRO_5015949622" description="Bowman-Birk serine protease inhibitors family domain-containing protein" evidence="1">
    <location>
        <begin position="25"/>
        <end position="100"/>
    </location>
</feature>
<gene>
    <name evidence="2" type="ORF">Rsub_08253</name>
</gene>
<keyword evidence="1" id="KW-0732">Signal</keyword>
<dbReference type="AlphaFoldDB" id="A0A2V0PF47"/>
<comment type="caution">
    <text evidence="2">The sequence shown here is derived from an EMBL/GenBank/DDBJ whole genome shotgun (WGS) entry which is preliminary data.</text>
</comment>
<dbReference type="InParanoid" id="A0A2V0PF47"/>